<reference evidence="1" key="1">
    <citation type="submission" date="2001-03" db="EMBL/GenBank/DDBJ databases">
        <title>Role of calcium signaling in excystation of the early-diverging eukaryote, Giardia lamblia.</title>
        <authorList>
            <person name="Reiner D.S."/>
            <person name="Hetsko M.L."/>
            <person name="Meszaros J.G."/>
            <person name="Passamaneck N.Q.E."/>
            <person name="Morrison H.G."/>
            <person name="Brunton L.L."/>
            <person name="Gillin F.D."/>
        </authorList>
    </citation>
    <scope>NUCLEOTIDE SEQUENCE</scope>
    <source>
        <strain evidence="1">WB-C6</strain>
    </source>
</reference>
<accession>Q95W99</accession>
<dbReference type="AlphaFoldDB" id="Q95W99"/>
<organism evidence="1">
    <name type="scientific">Giardia intestinalis</name>
    <name type="common">Giardia lamblia</name>
    <dbReference type="NCBI Taxonomy" id="5741"/>
    <lineage>
        <taxon>Eukaryota</taxon>
        <taxon>Metamonada</taxon>
        <taxon>Diplomonadida</taxon>
        <taxon>Hexamitidae</taxon>
        <taxon>Giardiinae</taxon>
        <taxon>Giardia</taxon>
    </lineage>
</organism>
<dbReference type="EMBL" id="AF359239">
    <property type="protein sequence ID" value="AAK97378.1"/>
    <property type="molecule type" value="Genomic_DNA"/>
</dbReference>
<accession>A8BNX9</accession>
<protein>
    <submittedName>
        <fullName evidence="1">Uncharacterized protein</fullName>
    </submittedName>
</protein>
<sequence length="164" mass="18011">MSPRLIYLLQSIFTKSAYLIWPSPSMSASRRRSSTSSSSSFSPMWVRTCLSSAALTYPSPFLSKTRKASLSSSSESVLRDFVTMSRTNSTKLITPLPSVSMELIISARSASVGFCPRERITVPSSAVVMFPSPFLSKRLKASLNSSRVSWGRFIGMSPSICYVL</sequence>
<evidence type="ECO:0000313" key="1">
    <source>
        <dbReference type="EMBL" id="AAK97378.1"/>
    </source>
</evidence>
<name>Q95W99_GIAIN</name>
<proteinExistence type="predicted"/>